<protein>
    <submittedName>
        <fullName evidence="1">Uncharacterized protein</fullName>
    </submittedName>
</protein>
<accession>A0A5A8CHJ7</accession>
<evidence type="ECO:0000313" key="2">
    <source>
        <dbReference type="Proteomes" id="UP000325113"/>
    </source>
</evidence>
<sequence length="668" mass="71820">MSMCYAFVAARGHNGVDMAELTKSQRRKLADQSRSDFVAGVVGQGLQRDMGVSESVARFAGGVVIGMLQSEVEDAVFEAVAPSQLKADLDDSFNTLMNEIGATKVAESGNSVSQRMASAFVKGAAPEIHEAVTANTEGAPREAVEAQSKSRALVKKIGVGIAKAAVNTGISIALNALLPGVTLIASASAKLAQLAAEGHLNSHNDFKDCMACLATAPADVLVKLFPNAQFPPVLCGMEITDYLGEAHSAPSTGFLQEQARAFAEAAQGDDLEMPDVLAETAQVADSAADIVIATVLKAILQSFVADHATLIRNIRRARSLSSGNYVAMLQEGFPFSGTDESEETSTEMIQEAFRAQLKRADNFWDGIEIGRMLDTNDIATALSVTSSGGVWRQSSQRWMGFVTVQQLLEFARQHSPRGSPDAGLGHKLQSLTLLPSHIVDRIGQLPLTGFCSRAKKSSEEGVVLSYLPVLALASKSLQADSRLVDVGHADNSDEPLWLATNLRSFAQRRLPILANPVRHHRNLYVPIEQNANEADETGEPRPIRARIGFVSRTGKIQLERRGKRKVQVYDKHKTLEDRFGQQTITATELSKIAHNHPDIARAFLLEDLVRLLAATAPVGGGDDSGSIPDMAALCRVFGANLAGTVSKYAEPVDKMLLRVPPRRQVVEE</sequence>
<reference evidence="1 2" key="1">
    <citation type="submission" date="2019-07" db="EMBL/GenBank/DDBJ databases">
        <title>Genomes of Cafeteria roenbergensis.</title>
        <authorList>
            <person name="Fischer M.G."/>
            <person name="Hackl T."/>
            <person name="Roman M."/>
        </authorList>
    </citation>
    <scope>NUCLEOTIDE SEQUENCE [LARGE SCALE GENOMIC DNA]</scope>
    <source>
        <strain evidence="1 2">Cflag</strain>
    </source>
</reference>
<evidence type="ECO:0000313" key="1">
    <source>
        <dbReference type="EMBL" id="KAA0152117.1"/>
    </source>
</evidence>
<gene>
    <name evidence="1" type="ORF">FNF31_06691</name>
</gene>
<dbReference type="AlphaFoldDB" id="A0A5A8CHJ7"/>
<proteinExistence type="predicted"/>
<organism evidence="1 2">
    <name type="scientific">Cafeteria roenbergensis</name>
    <name type="common">Marine flagellate</name>
    <dbReference type="NCBI Taxonomy" id="33653"/>
    <lineage>
        <taxon>Eukaryota</taxon>
        <taxon>Sar</taxon>
        <taxon>Stramenopiles</taxon>
        <taxon>Bigyra</taxon>
        <taxon>Opalozoa</taxon>
        <taxon>Bicosoecida</taxon>
        <taxon>Cafeteriaceae</taxon>
        <taxon>Cafeteria</taxon>
    </lineage>
</organism>
<dbReference type="Proteomes" id="UP000325113">
    <property type="component" value="Unassembled WGS sequence"/>
</dbReference>
<name>A0A5A8CHJ7_CAFRO</name>
<dbReference type="EMBL" id="VLTM01000109">
    <property type="protein sequence ID" value="KAA0152117.1"/>
    <property type="molecule type" value="Genomic_DNA"/>
</dbReference>
<comment type="caution">
    <text evidence="1">The sequence shown here is derived from an EMBL/GenBank/DDBJ whole genome shotgun (WGS) entry which is preliminary data.</text>
</comment>